<dbReference type="RefSeq" id="XP_045286007.1">
    <property type="nucleotide sequence ID" value="XM_045433694.1"/>
</dbReference>
<evidence type="ECO:0000256" key="1">
    <source>
        <dbReference type="SAM" id="MobiDB-lite"/>
    </source>
</evidence>
<feature type="transmembrane region" description="Helical" evidence="2">
    <location>
        <begin position="376"/>
        <end position="397"/>
    </location>
</feature>
<feature type="region of interest" description="Disordered" evidence="1">
    <location>
        <begin position="141"/>
        <end position="165"/>
    </location>
</feature>
<dbReference type="AlphaFoldDB" id="C0NU15"/>
<gene>
    <name evidence="3" type="ORF">HCBG_06645</name>
</gene>
<feature type="compositionally biased region" description="Polar residues" evidence="1">
    <location>
        <begin position="594"/>
        <end position="607"/>
    </location>
</feature>
<dbReference type="Proteomes" id="UP000001631">
    <property type="component" value="Unassembled WGS sequence"/>
</dbReference>
<dbReference type="PANTHER" id="PTHR16861:SF4">
    <property type="entry name" value="SH3 DOMAIN PROTEIN (AFU_ORTHOLOGUE AFUA_1G13610)"/>
    <property type="match status" value="1"/>
</dbReference>
<feature type="compositionally biased region" description="Polar residues" evidence="1">
    <location>
        <begin position="542"/>
        <end position="558"/>
    </location>
</feature>
<sequence length="619" mass="67575">MTVSRRSGRIAGSIGNIVFIRITESRFETFTVKSQKDSTTKSKSYWPPRARLRPKRFGDGWVAISSAKTPRPGANAGRTRTNQPSHTLPRPVVEVGDEFRSCLLLKDGFLFAASTTAVSGLRARNPGFALPVPLPWESLQHSLQGKKAPASPSNQPPLSFSSKQADLGPALDRRGLVLSGAKAHRVAVPWLARADRLGLQEALVSFLLVQPQPQLQLHPQSSTSTTLQPLRLSRLGCRTRWILVSYLSFSSLLLPPPSSSPPLSPPQSFSVFRAPRCTRRGRRFPRPKPQFVFVSVASPGYSPLEFHRRCCSAFNAHRSFLSAINAVSLLKAAAGGLDKVYHRALGINTRRLEDQEETSQRDRERIFSFRWSSSRAMALGSNFVAISYLFAFLHTIIPTIAVSLDYCSSVPVHFPLPLPIINFLTSSITFSNSTWNYERMAPKTFDEASSTSTSTATATSGVSTSSGAIITQTLPPGAGQTGGTTSSSSISGGAIAGIVIGTLLAIGLIISVILWLFCVRRRRENDTKIDVNGYEPPAPTPSFHSTIQSPPMTYQGGMSMNGGAMGTNDRYRLNVPGFTDSRMKKDVVIYPNGDRQSNISLQDNQDYSRPVLRLTNPDP</sequence>
<keyword evidence="2" id="KW-0472">Membrane</keyword>
<keyword evidence="2" id="KW-1133">Transmembrane helix</keyword>
<evidence type="ECO:0000313" key="3">
    <source>
        <dbReference type="EMBL" id="EEH05526.1"/>
    </source>
</evidence>
<dbReference type="STRING" id="447093.C0NU15"/>
<dbReference type="HOGENOM" id="CLU_441418_0_0_1"/>
<dbReference type="GeneID" id="69039661"/>
<feature type="region of interest" description="Disordered" evidence="1">
    <location>
        <begin position="65"/>
        <end position="90"/>
    </location>
</feature>
<keyword evidence="4" id="KW-1185">Reference proteome</keyword>
<feature type="compositionally biased region" description="Polar residues" evidence="1">
    <location>
        <begin position="151"/>
        <end position="164"/>
    </location>
</feature>
<feature type="region of interest" description="Disordered" evidence="1">
    <location>
        <begin position="594"/>
        <end position="619"/>
    </location>
</feature>
<evidence type="ECO:0000313" key="4">
    <source>
        <dbReference type="Proteomes" id="UP000001631"/>
    </source>
</evidence>
<dbReference type="InParanoid" id="C0NU15"/>
<keyword evidence="2" id="KW-0812">Transmembrane</keyword>
<evidence type="ECO:0000256" key="2">
    <source>
        <dbReference type="SAM" id="Phobius"/>
    </source>
</evidence>
<organism evidence="3 4">
    <name type="scientific">Ajellomyces capsulatus (strain G186AR / H82 / ATCC MYA-2454 / RMSCC 2432)</name>
    <name type="common">Darling's disease fungus</name>
    <name type="synonym">Histoplasma capsulatum</name>
    <dbReference type="NCBI Taxonomy" id="447093"/>
    <lineage>
        <taxon>Eukaryota</taxon>
        <taxon>Fungi</taxon>
        <taxon>Dikarya</taxon>
        <taxon>Ascomycota</taxon>
        <taxon>Pezizomycotina</taxon>
        <taxon>Eurotiomycetes</taxon>
        <taxon>Eurotiomycetidae</taxon>
        <taxon>Onygenales</taxon>
        <taxon>Ajellomycetaceae</taxon>
        <taxon>Histoplasma</taxon>
    </lineage>
</organism>
<dbReference type="EMBL" id="GG663371">
    <property type="protein sequence ID" value="EEH05526.1"/>
    <property type="molecule type" value="Genomic_DNA"/>
</dbReference>
<feature type="transmembrane region" description="Helical" evidence="2">
    <location>
        <begin position="494"/>
        <end position="518"/>
    </location>
</feature>
<dbReference type="VEuPathDB" id="FungiDB:I7I50_05381"/>
<reference evidence="3" key="1">
    <citation type="submission" date="2009-02" db="EMBL/GenBank/DDBJ databases">
        <title>The Genome Sequence of Ajellomyces capsulatus strain G186AR.</title>
        <authorList>
            <consortium name="The Broad Institute Genome Sequencing Platform"/>
            <person name="Champion M."/>
            <person name="Cuomo C."/>
            <person name="Ma L.-J."/>
            <person name="Henn M.R."/>
            <person name="Sil A."/>
            <person name="Goldman B."/>
            <person name="Young S.K."/>
            <person name="Kodira C.D."/>
            <person name="Zeng Q."/>
            <person name="Koehrsen M."/>
            <person name="Alvarado L."/>
            <person name="Berlin A."/>
            <person name="Borenstein D."/>
            <person name="Chen Z."/>
            <person name="Engels R."/>
            <person name="Freedman E."/>
            <person name="Gellesch M."/>
            <person name="Goldberg J."/>
            <person name="Griggs A."/>
            <person name="Gujja S."/>
            <person name="Heiman D."/>
            <person name="Hepburn T."/>
            <person name="Howarth C."/>
            <person name="Jen D."/>
            <person name="Larson L."/>
            <person name="Lewis B."/>
            <person name="Mehta T."/>
            <person name="Park D."/>
            <person name="Pearson M."/>
            <person name="Roberts A."/>
            <person name="Saif S."/>
            <person name="Shea T."/>
            <person name="Shenoy N."/>
            <person name="Sisk P."/>
            <person name="Stolte C."/>
            <person name="Sykes S."/>
            <person name="Walk T."/>
            <person name="White J."/>
            <person name="Yandava C."/>
            <person name="Klein B."/>
            <person name="McEwen J.G."/>
            <person name="Puccia R."/>
            <person name="Goldman G.H."/>
            <person name="Felipe M.S."/>
            <person name="Nino-Vega G."/>
            <person name="San-Blas G."/>
            <person name="Taylor J."/>
            <person name="Mendoza L."/>
            <person name="Galagan J."/>
            <person name="Nusbaum C."/>
            <person name="Birren B."/>
        </authorList>
    </citation>
    <scope>NUCLEOTIDE SEQUENCE</scope>
    <source>
        <strain evidence="3">G186AR</strain>
    </source>
</reference>
<name>C0NU15_AJECG</name>
<protein>
    <recommendedName>
        <fullName evidence="5">ER membrane protein</fullName>
    </recommendedName>
</protein>
<proteinExistence type="predicted"/>
<accession>C0NU15</accession>
<dbReference type="PANTHER" id="PTHR16861">
    <property type="entry name" value="GLYCOPROTEIN 38"/>
    <property type="match status" value="1"/>
</dbReference>
<evidence type="ECO:0008006" key="5">
    <source>
        <dbReference type="Google" id="ProtNLM"/>
    </source>
</evidence>
<feature type="region of interest" description="Disordered" evidence="1">
    <location>
        <begin position="529"/>
        <end position="565"/>
    </location>
</feature>